<reference evidence="11" key="2">
    <citation type="submission" date="2010-07" db="EMBL/GenBank/DDBJ databases">
        <authorList>
            <consortium name="The Broad Institute Genome Sequencing Platform"/>
            <consortium name="Broad Institute Genome Sequencing Center for Infectious Disease"/>
            <person name="Ma L.-J."/>
            <person name="Dead R."/>
            <person name="Young S."/>
            <person name="Zeng Q."/>
            <person name="Koehrsen M."/>
            <person name="Alvarado L."/>
            <person name="Berlin A."/>
            <person name="Chapman S.B."/>
            <person name="Chen Z."/>
            <person name="Freedman E."/>
            <person name="Gellesch M."/>
            <person name="Goldberg J."/>
            <person name="Griggs A."/>
            <person name="Gujja S."/>
            <person name="Heilman E.R."/>
            <person name="Heiman D."/>
            <person name="Hepburn T."/>
            <person name="Howarth C."/>
            <person name="Jen D."/>
            <person name="Larson L."/>
            <person name="Mehta T."/>
            <person name="Neiman D."/>
            <person name="Pearson M."/>
            <person name="Roberts A."/>
            <person name="Saif S."/>
            <person name="Shea T."/>
            <person name="Shenoy N."/>
            <person name="Sisk P."/>
            <person name="Stolte C."/>
            <person name="Sykes S."/>
            <person name="Walk T."/>
            <person name="White J."/>
            <person name="Yandava C."/>
            <person name="Haas B."/>
            <person name="Nusbaum C."/>
            <person name="Birren B."/>
        </authorList>
    </citation>
    <scope>NUCLEOTIDE SEQUENCE</scope>
    <source>
        <strain evidence="11">R3-111a-1</strain>
    </source>
</reference>
<dbReference type="Pfam" id="PF12359">
    <property type="entry name" value="DUF3645"/>
    <property type="match status" value="1"/>
</dbReference>
<sequence>MSRPRKVEWELKEPDTAIYVVNHVFLPPQLPGKDDSNPMLNSELLSMLPTFLQSFSLHIAPAQRDAVTSVVKMMHRTHQVLADNGNIDEKQLAVVLKDLGDSGGAVALNLSCQNAGVIITKQDESVYIEAFELCPKNQTAMESPGRLRRRFPDVAAAVPLNKFDDVGFRANLVHVLSTLCQQAAPGTRPRVMKANQSHEENRDTVDPMWATEWLLTGVLATDAKPIDRPGICKKVRDRVLWNDSFMPWRRSPAWLLARVAIQIDFSRESAGGHELYKHLMLFMTASILDNIPAINLSSDMMYTMWAKVAQRKRKLVQLCTHTDDGVLRYVDSCMDRAKAELARRQNLLSHDPAPALHIAQLQSLDFSSDTSHRLPDFESFLESIKDRKQTLREASFNQSDCPGEFNSGSLPSLYTNATDYTAFTLAAFEEWVVKYLDEWLVAHIADQYTCRDLASLMSSYDHLASPEYTKNPEGASVLVLTALELWIACDKSATHLCPLLKEYKPHVPAQLLQSLLLPFREQMKRLRKAELYLEQRSLAASPSLPNIFQRFATPESFAVRYYSRSRELQELYRSITDDATRTRKEKIAELSRLQDRYITLKSLSDSLSCTQVQVWHRWSGFVWEHDGCCKKCALQTAMNCIKIDIHEWPLPSQFLAAQAAVFELGGPAYFSFWRDATAFLVLNVLQCRYSANNRQMECRLSGYQALSGYGAAQLHSRRIALSSSTKPHVVTHRSSKHVAGLTGSDVCLNNGMTYAYYDNVSSTYVHDFQAVEDSPRRCMYSLPTESQWLEKYLFRPSYMPQGQPPNLAIANQHEVPDSFSLPEFRALASIPLGHKIQWLNILSELASSSVDFRKDQTSLVLFQAMYQTGPPADGSALREGHQVLDDVDFCHKLVAQLHGAAGRIKQNWESSQALANFIFIATRILTLSSAEDVHKACLKFLTEARHIAASWLKQVHTKAQAATEEAFRLELLGKTAELALICVATFDVDDEPHLHFLLSNAKNTSVLIQCCISIQESLLPDVIKARGTILALMIMRWKRVCHRASTYLSRALTSADCRGIIKDNKMVQDSGDQTGNGLDDAILQSWSDYRKGGHWRRHSMLLQHWLVTETTPINGRSLDVKYNLLTGELLVNNLPLSRLPAEYERHTIFQHLFGNTILDVMPSNIPGMQFSVKAIVSGYTVNLGQQDSGDLIMSATHRGTGVTFQIIPARLFKRHLPSSLVHDCTHWYNTARNSVEFRPIRSSWQHPPAEDIWTLIRVEDGAWRLQKGPRHLVSRHSRTEKAIAAVLNPIEDVQHLHVCLDTSTAPSRLDVEVPRLRLQFSLEPKSNKLESHQYRGMWIDSDSQSIGTLIGLTSKVVLVSSGGARLLLVPDGKVQWGRTAKFTEDPEGSMHVSVTVAKGTCSGVRTYRIDTQLGRLVDDGSFRDQIYLAFLFAITSFPHPDPLTAHTGTEQALMILQSGAVRSLSQLGDENLALLVQISQLTPSRAFYPDYLKEMEQVEWQQNLGFLSQHSQFFISVKALLQQADRHQKLYSPGSSLSFVDSLPRLEESLIEYDLVNSAWCRTSGFGAENFTTTFDRTYQGRGLNWDVARANACFATSKVILSGHPRLSANVEPHSLQWRLWRCFLSAGTIEGPKKPVPSSYPLAFDFSWLHDNTTVLNHICHIQNLLGKQAFACRHKVMSWMSAMVFAANSARVSASHGPLFDTLILRVLEAFVLAPAMAQIAPPDFDSFNVAAGYKFLASDIKEILESDAYEFWECPESRLAQFESEDAEEFNKRRTKAFQRNMDALVAGFISSLEGQWPCASPTAPSAYEYSTYFPVPRIMAQVRDKLTIWYRNHCFYEYLGKIAEVMKLQEVATPVEAPKPPPACLDNHRRSFKGFVSVDDIFGSHECPDISPLGNRPVLLLPETAAATRRVHGTSPPRVRLLGRMLEFKAKSDFERRYIKDLDHSIEALQQISERAPLSSEDLETVKQEMQTYFAKCRRYLEDLHAALEFATIGIYGADGQHTAPLPRICPAFFLSQLAAYRWKAIPESWKPVLIRFALAHHDIQRAERLIASSRNANDLAKELANLGHINWKPEELPSALLMEVESNITIRAMQIDIASTMISPPNGRNSVMQLNMGEGKSSVIVPIVASALADGSRLVRVVVGKAQAPQMRQMLLSKLGGLLNIKVYQLPFSRALRLDSTQVSYIAKDLQACQAEGGILLVQPEHLLSFKLMGLESLISGKTSVGEALLQTQRLLDCTSRDIVDESDENFSVKFELVYTMGAQRPLEFSPDRWRLLLNVLTVVKDLAPSLAQEMPHSIEINDIHGLGSFSRLRIFGHEAQDRLTRAVAERICKTGLPGLSIARQGPKSRAALFTYLTKPDLSFEETSAVEDAGVGGFWSESTKRPLLQLRGLLAGGILGFAFSQKRWRVNYGFDPNRNPPTRLAVPYRAKDQPSSRSEFSHPEIVQLLTALSLYYGGLSDEDLFVAFTYLLKSDQPEQEYDAWVKDASALPSTFHHLQGVNITDRVQCTEHIFPALRYAKGAVDFFLSRVVYPKYLKEFPSKLSASGWDLGDVKVHPTTGFSGTNDSRELLPLSVSHLDLPEQKHTNALVLEYLLRDENDVISIPSRGTSSSDTDAEQLLNLVVGMPKEVQVILDVGAQILELSNFEVAYKWLKMRGHGKKACVYFEDDDEMWVVDLNGHKEPLLTSPFARQLDMCLIFLDEAHTRGTDLKLPDHYRAALTLGANLTKDRLVQAAMRMRKLGKGQSVTFCVPQEIRTKIMQRANKQDVAMGVIEVLEWAISETFTDIQQSIPLWAVQGRRFGHQKYLYDQKDNGEITEALASKFLEDEAQTIHDLYCPGKQPPKACCGNVDRHNGADDIVAHCSKFGAVRFNSAALHEEQERELSPEVEKERQIEKPEPAKPACHKIYPAVRRFVRTGDFTKISMGDLPAAFQTLANTSAAGNTVRLDQFPWQLRVTKDFAKTIEAPDGSASGLPNQYDQYQRMARFILTSTGGDLSNVVRRIVIISPYEAQELLAEIEKYGKVTLHIYGPRSTMSFAPLDHLLLHARPAPPRDWSCPLWLTAQLNVFAGQLYIKSFDEYKVICDMLGLYWKVSDADGVLVHADGFIDPSSRGALNDDGRATCTFTQSPVPFIKVLMTKIRRDCETIAETHMGKILNGEVLLEEQFESSTPV</sequence>
<dbReference type="PANTHER" id="PTHR13367:SF34">
    <property type="match status" value="1"/>
</dbReference>
<evidence type="ECO:0000256" key="5">
    <source>
        <dbReference type="ARBA" id="ARBA00022801"/>
    </source>
</evidence>
<dbReference type="GO" id="GO:0006508">
    <property type="term" value="P:proteolysis"/>
    <property type="evidence" value="ECO:0007669"/>
    <property type="project" value="UniProtKB-KW"/>
</dbReference>
<feature type="domain" description="DUF3638" evidence="8">
    <location>
        <begin position="2074"/>
        <end position="2297"/>
    </location>
</feature>
<proteinExistence type="predicted"/>
<dbReference type="RefSeq" id="XP_009216748.1">
    <property type="nucleotide sequence ID" value="XM_009218484.1"/>
</dbReference>
<evidence type="ECO:0000256" key="2">
    <source>
        <dbReference type="ARBA" id="ARBA00012759"/>
    </source>
</evidence>
<evidence type="ECO:0000259" key="10">
    <source>
        <dbReference type="Pfam" id="PF20255"/>
    </source>
</evidence>
<keyword evidence="13" id="KW-1185">Reference proteome</keyword>
<dbReference type="Proteomes" id="UP000006039">
    <property type="component" value="Unassembled WGS sequence"/>
</dbReference>
<name>J3NHJ6_GAET3</name>
<dbReference type="Pfam" id="PF12340">
    <property type="entry name" value="DUF3638"/>
    <property type="match status" value="1"/>
</dbReference>
<dbReference type="EnsemblFungi" id="EJT80739">
    <property type="protein sequence ID" value="EJT80739"/>
    <property type="gene ID" value="GGTG_00733"/>
</dbReference>
<evidence type="ECO:0000259" key="9">
    <source>
        <dbReference type="Pfam" id="PF12359"/>
    </source>
</evidence>
<dbReference type="GO" id="GO:0004843">
    <property type="term" value="F:cysteine-type deubiquitinase activity"/>
    <property type="evidence" value="ECO:0007669"/>
    <property type="project" value="UniProtKB-EC"/>
</dbReference>
<evidence type="ECO:0000259" key="8">
    <source>
        <dbReference type="Pfam" id="PF12340"/>
    </source>
</evidence>
<dbReference type="OrthoDB" id="3182339at2759"/>
<evidence type="ECO:0000256" key="3">
    <source>
        <dbReference type="ARBA" id="ARBA00022670"/>
    </source>
</evidence>
<dbReference type="EMBL" id="GL385395">
    <property type="protein sequence ID" value="EJT80739.1"/>
    <property type="molecule type" value="Genomic_DNA"/>
</dbReference>
<feature type="region of interest" description="Disordered" evidence="7">
    <location>
        <begin position="2886"/>
        <end position="2906"/>
    </location>
</feature>
<reference evidence="12" key="5">
    <citation type="submission" date="2018-04" db="UniProtKB">
        <authorList>
            <consortium name="EnsemblFungi"/>
        </authorList>
    </citation>
    <scope>IDENTIFICATION</scope>
    <source>
        <strain evidence="12">R3-111a-1</strain>
    </source>
</reference>
<feature type="domain" description="DUF6606" evidence="10">
    <location>
        <begin position="20"/>
        <end position="288"/>
    </location>
</feature>
<dbReference type="eggNOG" id="ENOG502QUFK">
    <property type="taxonomic scope" value="Eukaryota"/>
</dbReference>
<organism evidence="11">
    <name type="scientific">Gaeumannomyces tritici (strain R3-111a-1)</name>
    <name type="common">Wheat and barley take-all root rot fungus</name>
    <name type="synonym">Gaeumannomyces graminis var. tritici</name>
    <dbReference type="NCBI Taxonomy" id="644352"/>
    <lineage>
        <taxon>Eukaryota</taxon>
        <taxon>Fungi</taxon>
        <taxon>Dikarya</taxon>
        <taxon>Ascomycota</taxon>
        <taxon>Pezizomycotina</taxon>
        <taxon>Sordariomycetes</taxon>
        <taxon>Sordariomycetidae</taxon>
        <taxon>Magnaporthales</taxon>
        <taxon>Magnaporthaceae</taxon>
        <taxon>Gaeumannomyces</taxon>
    </lineage>
</organism>
<evidence type="ECO:0000313" key="13">
    <source>
        <dbReference type="Proteomes" id="UP000006039"/>
    </source>
</evidence>
<evidence type="ECO:0000313" key="11">
    <source>
        <dbReference type="EMBL" id="EJT80739.1"/>
    </source>
</evidence>
<dbReference type="STRING" id="644352.J3NHJ6"/>
<dbReference type="VEuPathDB" id="FungiDB:GGTG_00733"/>
<reference evidence="12" key="4">
    <citation type="journal article" date="2015" name="G3 (Bethesda)">
        <title>Genome sequences of three phytopathogenic species of the Magnaporthaceae family of fungi.</title>
        <authorList>
            <person name="Okagaki L.H."/>
            <person name="Nunes C.C."/>
            <person name="Sailsbery J."/>
            <person name="Clay B."/>
            <person name="Brown D."/>
            <person name="John T."/>
            <person name="Oh Y."/>
            <person name="Young N."/>
            <person name="Fitzgerald M."/>
            <person name="Haas B.J."/>
            <person name="Zeng Q."/>
            <person name="Young S."/>
            <person name="Adiconis X."/>
            <person name="Fan L."/>
            <person name="Levin J.Z."/>
            <person name="Mitchell T.K."/>
            <person name="Okubara P.A."/>
            <person name="Farman M.L."/>
            <person name="Kohn L.M."/>
            <person name="Birren B."/>
            <person name="Ma L.-J."/>
            <person name="Dean R.A."/>
        </authorList>
    </citation>
    <scope>NUCLEOTIDE SEQUENCE</scope>
    <source>
        <strain evidence="12">R3-111a-1</strain>
    </source>
</reference>
<protein>
    <recommendedName>
        <fullName evidence="2">ubiquitinyl hydrolase 1</fullName>
        <ecNumber evidence="2">3.4.19.12</ecNumber>
    </recommendedName>
</protein>
<dbReference type="GeneID" id="20341191"/>
<evidence type="ECO:0000256" key="6">
    <source>
        <dbReference type="ARBA" id="ARBA00022807"/>
    </source>
</evidence>
<dbReference type="EC" id="3.4.19.12" evidence="2"/>
<evidence type="ECO:0000256" key="4">
    <source>
        <dbReference type="ARBA" id="ARBA00022786"/>
    </source>
</evidence>
<evidence type="ECO:0000256" key="1">
    <source>
        <dbReference type="ARBA" id="ARBA00000707"/>
    </source>
</evidence>
<keyword evidence="4" id="KW-0833">Ubl conjugation pathway</keyword>
<dbReference type="HOGENOM" id="CLU_000211_1_0_1"/>
<evidence type="ECO:0000256" key="7">
    <source>
        <dbReference type="SAM" id="MobiDB-lite"/>
    </source>
</evidence>
<reference evidence="11" key="3">
    <citation type="submission" date="2010-09" db="EMBL/GenBank/DDBJ databases">
        <title>Annotation of Gaeumannomyces graminis var. tritici R3-111a-1.</title>
        <authorList>
            <consortium name="The Broad Institute Genome Sequencing Platform"/>
            <person name="Ma L.-J."/>
            <person name="Dead R."/>
            <person name="Young S.K."/>
            <person name="Zeng Q."/>
            <person name="Gargeya S."/>
            <person name="Fitzgerald M."/>
            <person name="Haas B."/>
            <person name="Abouelleil A."/>
            <person name="Alvarado L."/>
            <person name="Arachchi H.M."/>
            <person name="Berlin A."/>
            <person name="Brown A."/>
            <person name="Chapman S.B."/>
            <person name="Chen Z."/>
            <person name="Dunbar C."/>
            <person name="Freedman E."/>
            <person name="Gearin G."/>
            <person name="Gellesch M."/>
            <person name="Goldberg J."/>
            <person name="Griggs A."/>
            <person name="Gujja S."/>
            <person name="Heiman D."/>
            <person name="Howarth C."/>
            <person name="Larson L."/>
            <person name="Lui A."/>
            <person name="MacDonald P.J.P."/>
            <person name="Mehta T."/>
            <person name="Montmayeur A."/>
            <person name="Murphy C."/>
            <person name="Neiman D."/>
            <person name="Pearson M."/>
            <person name="Priest M."/>
            <person name="Roberts A."/>
            <person name="Saif S."/>
            <person name="Shea T."/>
            <person name="Shenoy N."/>
            <person name="Sisk P."/>
            <person name="Stolte C."/>
            <person name="Sykes S."/>
            <person name="Yandava C."/>
            <person name="Wortman J."/>
            <person name="Nusbaum C."/>
            <person name="Birren B."/>
        </authorList>
    </citation>
    <scope>NUCLEOTIDE SEQUENCE</scope>
    <source>
        <strain evidence="11">R3-111a-1</strain>
    </source>
</reference>
<keyword evidence="5" id="KW-0378">Hydrolase</keyword>
<gene>
    <name evidence="12" type="primary">20341191</name>
    <name evidence="11" type="ORF">GGTG_00733</name>
</gene>
<dbReference type="PANTHER" id="PTHR13367">
    <property type="entry name" value="UBIQUITIN THIOESTERASE"/>
    <property type="match status" value="1"/>
</dbReference>
<reference evidence="13" key="1">
    <citation type="submission" date="2010-07" db="EMBL/GenBank/DDBJ databases">
        <title>The genome sequence of Gaeumannomyces graminis var. tritici strain R3-111a-1.</title>
        <authorList>
            <consortium name="The Broad Institute Genome Sequencing Platform"/>
            <person name="Ma L.-J."/>
            <person name="Dead R."/>
            <person name="Young S."/>
            <person name="Zeng Q."/>
            <person name="Koehrsen M."/>
            <person name="Alvarado L."/>
            <person name="Berlin A."/>
            <person name="Chapman S.B."/>
            <person name="Chen Z."/>
            <person name="Freedman E."/>
            <person name="Gellesch M."/>
            <person name="Goldberg J."/>
            <person name="Griggs A."/>
            <person name="Gujja S."/>
            <person name="Heilman E.R."/>
            <person name="Heiman D."/>
            <person name="Hepburn T."/>
            <person name="Howarth C."/>
            <person name="Jen D."/>
            <person name="Larson L."/>
            <person name="Mehta T."/>
            <person name="Neiman D."/>
            <person name="Pearson M."/>
            <person name="Roberts A."/>
            <person name="Saif S."/>
            <person name="Shea T."/>
            <person name="Shenoy N."/>
            <person name="Sisk P."/>
            <person name="Stolte C."/>
            <person name="Sykes S."/>
            <person name="Walk T."/>
            <person name="White J."/>
            <person name="Yandava C."/>
            <person name="Haas B."/>
            <person name="Nusbaum C."/>
            <person name="Birren B."/>
        </authorList>
    </citation>
    <scope>NUCLEOTIDE SEQUENCE [LARGE SCALE GENOMIC DNA]</scope>
    <source>
        <strain evidence="13">R3-111a-1</strain>
    </source>
</reference>
<accession>J3NHJ6</accession>
<evidence type="ECO:0000313" key="12">
    <source>
        <dbReference type="EnsemblFungi" id="EJT80739"/>
    </source>
</evidence>
<dbReference type="InterPro" id="IPR022105">
    <property type="entry name" value="DUF3645"/>
</dbReference>
<keyword evidence="6" id="KW-0788">Thiol protease</keyword>
<dbReference type="InterPro" id="IPR022099">
    <property type="entry name" value="DUF3638"/>
</dbReference>
<keyword evidence="3" id="KW-0645">Protease</keyword>
<dbReference type="InterPro" id="IPR051346">
    <property type="entry name" value="OTU_Deubiquitinase"/>
</dbReference>
<dbReference type="Pfam" id="PF20255">
    <property type="entry name" value="DUF6606"/>
    <property type="match status" value="1"/>
</dbReference>
<comment type="catalytic activity">
    <reaction evidence="1">
        <text>Thiol-dependent hydrolysis of ester, thioester, amide, peptide and isopeptide bonds formed by the C-terminal Gly of ubiquitin (a 76-residue protein attached to proteins as an intracellular targeting signal).</text>
        <dbReference type="EC" id="3.4.19.12"/>
    </reaction>
</comment>
<feature type="domain" description="DUF3645" evidence="9">
    <location>
        <begin position="2421"/>
        <end position="2456"/>
    </location>
</feature>
<dbReference type="InterPro" id="IPR046541">
    <property type="entry name" value="DUF6606"/>
</dbReference>